<evidence type="ECO:0000313" key="3">
    <source>
        <dbReference type="Proteomes" id="UP001551482"/>
    </source>
</evidence>
<feature type="region of interest" description="Disordered" evidence="1">
    <location>
        <begin position="169"/>
        <end position="205"/>
    </location>
</feature>
<organism evidence="2 3">
    <name type="scientific">Streptodolium elevatio</name>
    <dbReference type="NCBI Taxonomy" id="3157996"/>
    <lineage>
        <taxon>Bacteria</taxon>
        <taxon>Bacillati</taxon>
        <taxon>Actinomycetota</taxon>
        <taxon>Actinomycetes</taxon>
        <taxon>Kitasatosporales</taxon>
        <taxon>Streptomycetaceae</taxon>
        <taxon>Streptodolium</taxon>
    </lineage>
</organism>
<feature type="compositionally biased region" description="Low complexity" evidence="1">
    <location>
        <begin position="175"/>
        <end position="189"/>
    </location>
</feature>
<evidence type="ECO:0000256" key="1">
    <source>
        <dbReference type="SAM" id="MobiDB-lite"/>
    </source>
</evidence>
<feature type="compositionally biased region" description="Polar residues" evidence="1">
    <location>
        <begin position="195"/>
        <end position="205"/>
    </location>
</feature>
<evidence type="ECO:0000313" key="2">
    <source>
        <dbReference type="EMBL" id="MEU8133156.1"/>
    </source>
</evidence>
<dbReference type="Proteomes" id="UP001551482">
    <property type="component" value="Unassembled WGS sequence"/>
</dbReference>
<dbReference type="RefSeq" id="WP_358350158.1">
    <property type="nucleotide sequence ID" value="NZ_JBEZFP010000011.1"/>
</dbReference>
<keyword evidence="3" id="KW-1185">Reference proteome</keyword>
<name>A0ABV3DBN2_9ACTN</name>
<dbReference type="EMBL" id="JBEZFP010000011">
    <property type="protein sequence ID" value="MEU8133156.1"/>
    <property type="molecule type" value="Genomic_DNA"/>
</dbReference>
<reference evidence="2 3" key="1">
    <citation type="submission" date="2024-06" db="EMBL/GenBank/DDBJ databases">
        <title>The Natural Products Discovery Center: Release of the First 8490 Sequenced Strains for Exploring Actinobacteria Biosynthetic Diversity.</title>
        <authorList>
            <person name="Kalkreuter E."/>
            <person name="Kautsar S.A."/>
            <person name="Yang D."/>
            <person name="Bader C.D."/>
            <person name="Teijaro C.N."/>
            <person name="Fluegel L."/>
            <person name="Davis C.M."/>
            <person name="Simpson J.R."/>
            <person name="Lauterbach L."/>
            <person name="Steele A.D."/>
            <person name="Gui C."/>
            <person name="Meng S."/>
            <person name="Li G."/>
            <person name="Viehrig K."/>
            <person name="Ye F."/>
            <person name="Su P."/>
            <person name="Kiefer A.F."/>
            <person name="Nichols A."/>
            <person name="Cepeda A.J."/>
            <person name="Yan W."/>
            <person name="Fan B."/>
            <person name="Jiang Y."/>
            <person name="Adhikari A."/>
            <person name="Zheng C.-J."/>
            <person name="Schuster L."/>
            <person name="Cowan T.M."/>
            <person name="Smanski M.J."/>
            <person name="Chevrette M.G."/>
            <person name="De Carvalho L.P.S."/>
            <person name="Shen B."/>
        </authorList>
    </citation>
    <scope>NUCLEOTIDE SEQUENCE [LARGE SCALE GENOMIC DNA]</scope>
    <source>
        <strain evidence="2 3">NPDC048946</strain>
    </source>
</reference>
<comment type="caution">
    <text evidence="2">The sequence shown here is derived from an EMBL/GenBank/DDBJ whole genome shotgun (WGS) entry which is preliminary data.</text>
</comment>
<protein>
    <submittedName>
        <fullName evidence="2">Uncharacterized protein</fullName>
    </submittedName>
</protein>
<gene>
    <name evidence="2" type="ORF">AB0C36_06565</name>
</gene>
<sequence length="205" mass="22040">MPMPHGDHGLAFAMSEVGVLRRALLLAMKSECPRQPGDPEPVDYWLLDRAIGEADAERHRLRAFHLAELAHQRAALPGSGTTYLSSLEHAVAGYRYTPTADDLAALRGLADQPCGAREQDRRERLLAHCTQLAERALDRRLAEKARERQESPAPLDLLVPVQLTFVADDSATGCADPPSDASPDTSTSAGPDGSPKTNSAGTQAL</sequence>
<accession>A0ABV3DBN2</accession>
<proteinExistence type="predicted"/>